<dbReference type="GO" id="GO:0045892">
    <property type="term" value="P:negative regulation of DNA-templated transcription"/>
    <property type="evidence" value="ECO:0007669"/>
    <property type="project" value="InterPro"/>
</dbReference>
<comment type="caution">
    <text evidence="11">The sequence shown here is derived from an EMBL/GenBank/DDBJ whole genome shotgun (WGS) entry which is preliminary data.</text>
</comment>
<dbReference type="AlphaFoldDB" id="A0A179D659"/>
<protein>
    <recommendedName>
        <fullName evidence="2">Negative regulator of flagellin synthesis</fullName>
    </recommendedName>
    <alternativeName>
        <fullName evidence="8">Anti-sigma-28 factor</fullName>
    </alternativeName>
</protein>
<dbReference type="InterPro" id="IPR031316">
    <property type="entry name" value="FlgM_C"/>
</dbReference>
<feature type="compositionally biased region" description="Basic and acidic residues" evidence="9">
    <location>
        <begin position="16"/>
        <end position="25"/>
    </location>
</feature>
<evidence type="ECO:0000313" key="11">
    <source>
        <dbReference type="EMBL" id="OAQ21453.1"/>
    </source>
</evidence>
<dbReference type="Proteomes" id="UP000078390">
    <property type="component" value="Unassembled WGS sequence"/>
</dbReference>
<keyword evidence="4" id="KW-1005">Bacterial flagellum biogenesis</keyword>
<gene>
    <name evidence="11" type="ORF">TDIS_0674</name>
</gene>
<dbReference type="RefSeq" id="WP_068669290.1">
    <property type="nucleotide sequence ID" value="NZ_LWLG01000002.1"/>
</dbReference>
<dbReference type="EMBL" id="LWLG01000002">
    <property type="protein sequence ID" value="OAQ21453.1"/>
    <property type="molecule type" value="Genomic_DNA"/>
</dbReference>
<dbReference type="InterPro" id="IPR007412">
    <property type="entry name" value="FlgM"/>
</dbReference>
<evidence type="ECO:0000259" key="10">
    <source>
        <dbReference type="Pfam" id="PF04316"/>
    </source>
</evidence>
<dbReference type="NCBIfam" id="TIGR03824">
    <property type="entry name" value="FlgM_jcvi"/>
    <property type="match status" value="1"/>
</dbReference>
<name>A0A179D659_9BACT</name>
<dbReference type="STRING" id="999894.TDIS_0674"/>
<proteinExistence type="inferred from homology"/>
<accession>A0A179D659</accession>
<evidence type="ECO:0000256" key="1">
    <source>
        <dbReference type="ARBA" id="ARBA00005322"/>
    </source>
</evidence>
<feature type="domain" description="Anti-sigma-28 factor FlgM C-terminal" evidence="10">
    <location>
        <begin position="44"/>
        <end position="95"/>
    </location>
</feature>
<evidence type="ECO:0000256" key="4">
    <source>
        <dbReference type="ARBA" id="ARBA00022795"/>
    </source>
</evidence>
<dbReference type="InterPro" id="IPR035890">
    <property type="entry name" value="Anti-sigma-28_factor_FlgM_sf"/>
</dbReference>
<feature type="region of interest" description="Disordered" evidence="9">
    <location>
        <begin position="1"/>
        <end position="41"/>
    </location>
</feature>
<sequence length="103" mass="11869">MKIKDVNPYLQTPTTDVKKAGKGERPAQGSERQAEKVKTTREDRIELRSSQIMERAKARVREMPEVREERVEALKRQIESGSYNVPPEQVARAMLSDLLKDIF</sequence>
<dbReference type="SUPFAM" id="SSF101498">
    <property type="entry name" value="Anti-sigma factor FlgM"/>
    <property type="match status" value="1"/>
</dbReference>
<evidence type="ECO:0000256" key="9">
    <source>
        <dbReference type="SAM" id="MobiDB-lite"/>
    </source>
</evidence>
<keyword evidence="6" id="KW-0804">Transcription</keyword>
<dbReference type="Pfam" id="PF04316">
    <property type="entry name" value="FlgM"/>
    <property type="match status" value="1"/>
</dbReference>
<evidence type="ECO:0000256" key="6">
    <source>
        <dbReference type="ARBA" id="ARBA00023163"/>
    </source>
</evidence>
<reference evidence="11 12" key="1">
    <citation type="submission" date="2016-04" db="EMBL/GenBank/DDBJ databases">
        <title>Genome analysis of Thermosulfurimonas dismutans, the first thermophilic sulfur-disproportionating bacterium of the phylum Thermodesulfobacteria.</title>
        <authorList>
            <person name="Mardanov A.V."/>
            <person name="Beletsky A.V."/>
            <person name="Kadnikov V.V."/>
            <person name="Slobodkin A.I."/>
            <person name="Ravin N.V."/>
        </authorList>
    </citation>
    <scope>NUCLEOTIDE SEQUENCE [LARGE SCALE GENOMIC DNA]</scope>
    <source>
        <strain evidence="11 12">S95</strain>
    </source>
</reference>
<keyword evidence="12" id="KW-1185">Reference proteome</keyword>
<evidence type="ECO:0000256" key="3">
    <source>
        <dbReference type="ARBA" id="ARBA00022491"/>
    </source>
</evidence>
<evidence type="ECO:0000313" key="12">
    <source>
        <dbReference type="Proteomes" id="UP000078390"/>
    </source>
</evidence>
<evidence type="ECO:0000256" key="7">
    <source>
        <dbReference type="ARBA" id="ARBA00024739"/>
    </source>
</evidence>
<keyword evidence="5" id="KW-0805">Transcription regulation</keyword>
<dbReference type="GO" id="GO:0044781">
    <property type="term" value="P:bacterial-type flagellum organization"/>
    <property type="evidence" value="ECO:0007669"/>
    <property type="project" value="UniProtKB-KW"/>
</dbReference>
<organism evidence="11 12">
    <name type="scientific">Thermosulfurimonas dismutans</name>
    <dbReference type="NCBI Taxonomy" id="999894"/>
    <lineage>
        <taxon>Bacteria</taxon>
        <taxon>Pseudomonadati</taxon>
        <taxon>Thermodesulfobacteriota</taxon>
        <taxon>Thermodesulfobacteria</taxon>
        <taxon>Thermodesulfobacteriales</taxon>
        <taxon>Thermodesulfobacteriaceae</taxon>
        <taxon>Thermosulfurimonas</taxon>
    </lineage>
</organism>
<keyword evidence="3" id="KW-0678">Repressor</keyword>
<evidence type="ECO:0000256" key="5">
    <source>
        <dbReference type="ARBA" id="ARBA00023015"/>
    </source>
</evidence>
<evidence type="ECO:0000256" key="8">
    <source>
        <dbReference type="ARBA" id="ARBA00030117"/>
    </source>
</evidence>
<comment type="function">
    <text evidence="7">Responsible for the coupling of flagellin expression to flagellar assembly by preventing expression of the flagellin genes when a component of the middle class of proteins is defective. It negatively regulates flagellar genes by inhibiting the activity of FliA by directly binding to FliA.</text>
</comment>
<evidence type="ECO:0000256" key="2">
    <source>
        <dbReference type="ARBA" id="ARBA00017823"/>
    </source>
</evidence>
<feature type="compositionally biased region" description="Basic and acidic residues" evidence="9">
    <location>
        <begin position="32"/>
        <end position="41"/>
    </location>
</feature>
<comment type="similarity">
    <text evidence="1">Belongs to the FlgM family.</text>
</comment>